<gene>
    <name evidence="3" type="ORF">GPECTOR_13g830</name>
</gene>
<dbReference type="PANTHER" id="PTHR43081">
    <property type="entry name" value="ADENYLATE CYCLASE, TERMINAL-DIFFERENTIATION SPECIFIC-RELATED"/>
    <property type="match status" value="1"/>
</dbReference>
<feature type="compositionally biased region" description="Low complexity" evidence="1">
    <location>
        <begin position="1235"/>
        <end position="1249"/>
    </location>
</feature>
<dbReference type="PROSITE" id="PS50125">
    <property type="entry name" value="GUANYLATE_CYCLASE_2"/>
    <property type="match status" value="1"/>
</dbReference>
<evidence type="ECO:0000259" key="2">
    <source>
        <dbReference type="PROSITE" id="PS50125"/>
    </source>
</evidence>
<comment type="caution">
    <text evidence="3">The sequence shown here is derived from an EMBL/GenBank/DDBJ whole genome shotgun (WGS) entry which is preliminary data.</text>
</comment>
<evidence type="ECO:0000313" key="3">
    <source>
        <dbReference type="EMBL" id="KXZ51342.1"/>
    </source>
</evidence>
<feature type="region of interest" description="Disordered" evidence="1">
    <location>
        <begin position="1203"/>
        <end position="1259"/>
    </location>
</feature>
<dbReference type="EMBL" id="LSYV01000014">
    <property type="protein sequence ID" value="KXZ51342.1"/>
    <property type="molecule type" value="Genomic_DNA"/>
</dbReference>
<dbReference type="GO" id="GO:0009190">
    <property type="term" value="P:cyclic nucleotide biosynthetic process"/>
    <property type="evidence" value="ECO:0007669"/>
    <property type="project" value="InterPro"/>
</dbReference>
<reference evidence="4" key="1">
    <citation type="journal article" date="2016" name="Nat. Commun.">
        <title>The Gonium pectorale genome demonstrates co-option of cell cycle regulation during the evolution of multicellularity.</title>
        <authorList>
            <person name="Hanschen E.R."/>
            <person name="Marriage T.N."/>
            <person name="Ferris P.J."/>
            <person name="Hamaji T."/>
            <person name="Toyoda A."/>
            <person name="Fujiyama A."/>
            <person name="Neme R."/>
            <person name="Noguchi H."/>
            <person name="Minakuchi Y."/>
            <person name="Suzuki M."/>
            <person name="Kawai-Toyooka H."/>
            <person name="Smith D.R."/>
            <person name="Sparks H."/>
            <person name="Anderson J."/>
            <person name="Bakaric R."/>
            <person name="Luria V."/>
            <person name="Karger A."/>
            <person name="Kirschner M.W."/>
            <person name="Durand P.M."/>
            <person name="Michod R.E."/>
            <person name="Nozaki H."/>
            <person name="Olson B.J."/>
        </authorList>
    </citation>
    <scope>NUCLEOTIDE SEQUENCE [LARGE SCALE GENOMIC DNA]</scope>
    <source>
        <strain evidence="4">NIES-2863</strain>
    </source>
</reference>
<feature type="compositionally biased region" description="Pro residues" evidence="1">
    <location>
        <begin position="1203"/>
        <end position="1219"/>
    </location>
</feature>
<feature type="domain" description="Guanylate cyclase" evidence="2">
    <location>
        <begin position="489"/>
        <end position="548"/>
    </location>
</feature>
<dbReference type="GO" id="GO:0035556">
    <property type="term" value="P:intracellular signal transduction"/>
    <property type="evidence" value="ECO:0007669"/>
    <property type="project" value="InterPro"/>
</dbReference>
<dbReference type="Gene3D" id="3.40.190.10">
    <property type="entry name" value="Periplasmic binding protein-like II"/>
    <property type="match status" value="1"/>
</dbReference>
<proteinExistence type="predicted"/>
<accession>A0A150GNN1</accession>
<dbReference type="PANTHER" id="PTHR43081:SF1">
    <property type="entry name" value="ADENYLATE CYCLASE, TERMINAL-DIFFERENTIATION SPECIFIC"/>
    <property type="match status" value="1"/>
</dbReference>
<dbReference type="Proteomes" id="UP000075714">
    <property type="component" value="Unassembled WGS sequence"/>
</dbReference>
<dbReference type="OrthoDB" id="542878at2759"/>
<sequence>MLDLRQLVESDAQLDWYQISNELRSQMVVFGNKVVSIPITTSPALLLYHMPTFERDGLQVPVTWDQVLQLAAEYKGRDIDGDGTPDYSVCLPPPNCFADGALLRWMFSSFVQTHGSSQGMFLDPGSLANLANSSAMVEALNLLRSLRVLAAQPPGDCTIYEDALYLRGRCLMSITALSTFKAAYVPNAPPAYAAMRGHMGMAMFPGSTRVLDRPTGRMVDCDASTCPLARATAPDRNGVVRPVNQPIPSSNVIVLINAQSPPEYQFYAYSLFSFLTSPHVMGTEAGGLVLDPDLETLPLRSSDLTPEAAARWVAYGYHPADVGQFFAAYTATLENPNQAFEPRFPGALNVTQACAIAGVLYTNTTPGFQPPPAFVPASIVARTVAGVVLEQGGPEAFARAYRLTLNWAPPPSPPPAGATAAAGGGSGAAAAAQAAASRHNNARLTSIVAVSCTVGLLAAVAVAATVIRRRRRRAWHKAVEAPGVGPDTTLLVTDIQSSTSLWEHLDAGVMDHALSVHHAVLRTAIAEWGGYESATEGDSFILAFPNPTAALNCALAAQQALLDAPWPTGLLHYPPLPGLEGDEDPLLAVAAVPLQRWVPPLAVVELLPGGAEPGARDGARAGPVASAASNYGYATPPAPASCEEPVVSAAFPALAQLAADGDDGAAGATLHETGTCPVLLDMYTDGVIESFCDSHFGTAGEAGVSSALTLVPLECAQPPQDRSLKVPQHAALQPLIRRAATTLSLASRLRASVRIIQGPAALEATAQAAAPFTLRHRALSITGAIPVTGPTVGTAASHLAQSRLASITSAASITTTGGGGAAAATPPPVAPDAVVLFRGLRVRMGLWTGVGADGVSGEVSVNAATCRTQYSGDCMRYAKAVADTAHGGMVVLTEASRSRLDPAAVRAAKCVVLYGGLHAVKLSGGGSGGTEELHLYTAYGKPLLPRAVVVPALRSQGVVRQGVLEAPVLGHGTVVQMRIVGAETLLSWNAAVATLALGRLHAAAMHMLHEPGSRATCPGAESSVAKLPVVRQRPHVVLGHVSLLARPPAPAQGGVGSVTSRSAAFLPAVGNMTVVFPDGPEAAVMWALAVRRAALELEWPPELLEHELAEEPGRRSVSGTAVIGNGAILTRPRTAAGPTVELPSAAKQAATDATADSTLELPPAAAGLDHLTATTVTFLAAPQPAAPAVARYQSGTAAWTPLPPSASLPAPGSPVPAAMPPRAASGHQHGPGPGPTIAAAAGEPAPWAAHQSPAIPGSGLRVSASGAGFGGGAAPAPNCDTGVHTHVNSTTASATGGGGSGGWTGDKSPGLPGWAASTGSPFQQRLLYRGLRLRWGVARGPLKGSLVAGDVSGQLAYGGKAHAAAAKLAAKARAGQVSCR</sequence>
<protein>
    <recommendedName>
        <fullName evidence="2">Guanylate cyclase domain-containing protein</fullName>
    </recommendedName>
</protein>
<keyword evidence="4" id="KW-1185">Reference proteome</keyword>
<dbReference type="InterPro" id="IPR029787">
    <property type="entry name" value="Nucleotide_cyclase"/>
</dbReference>
<dbReference type="SUPFAM" id="SSF55073">
    <property type="entry name" value="Nucleotide cyclase"/>
    <property type="match status" value="2"/>
</dbReference>
<name>A0A150GNN1_GONPE</name>
<dbReference type="InterPro" id="IPR001054">
    <property type="entry name" value="A/G_cyclase"/>
</dbReference>
<evidence type="ECO:0000256" key="1">
    <source>
        <dbReference type="SAM" id="MobiDB-lite"/>
    </source>
</evidence>
<dbReference type="InterPro" id="IPR050697">
    <property type="entry name" value="Adenylyl/Guanylyl_Cyclase_3/4"/>
</dbReference>
<organism evidence="3 4">
    <name type="scientific">Gonium pectorale</name>
    <name type="common">Green alga</name>
    <dbReference type="NCBI Taxonomy" id="33097"/>
    <lineage>
        <taxon>Eukaryota</taxon>
        <taxon>Viridiplantae</taxon>
        <taxon>Chlorophyta</taxon>
        <taxon>core chlorophytes</taxon>
        <taxon>Chlorophyceae</taxon>
        <taxon>CS clade</taxon>
        <taxon>Chlamydomonadales</taxon>
        <taxon>Volvocaceae</taxon>
        <taxon>Gonium</taxon>
    </lineage>
</organism>
<evidence type="ECO:0000313" key="4">
    <source>
        <dbReference type="Proteomes" id="UP000075714"/>
    </source>
</evidence>
<dbReference type="SUPFAM" id="SSF53850">
    <property type="entry name" value="Periplasmic binding protein-like II"/>
    <property type="match status" value="1"/>
</dbReference>
<feature type="region of interest" description="Disordered" evidence="1">
    <location>
        <begin position="1280"/>
        <end position="1316"/>
    </location>
</feature>
<dbReference type="Gene3D" id="3.30.70.1230">
    <property type="entry name" value="Nucleotide cyclase"/>
    <property type="match status" value="3"/>
</dbReference>
<feature type="compositionally biased region" description="Gly residues" evidence="1">
    <location>
        <begin position="1295"/>
        <end position="1304"/>
    </location>
</feature>